<name>A0ABD2QDD3_9PLAT</name>
<gene>
    <name evidence="1" type="ORF">Ciccas_003789</name>
</gene>
<dbReference type="EMBL" id="JBJKFK010000366">
    <property type="protein sequence ID" value="KAL3317559.1"/>
    <property type="molecule type" value="Genomic_DNA"/>
</dbReference>
<dbReference type="Proteomes" id="UP001626550">
    <property type="component" value="Unassembled WGS sequence"/>
</dbReference>
<keyword evidence="2" id="KW-1185">Reference proteome</keyword>
<sequence>MPYVGRAKKGRYFSYGDTSTLTWYKDLESEDPLSVLMEEIALKKEVPYSQNKGRLWELEEKLVSIDQEDKGDYIIIAMDTFKERHGQLKFNSTQESKTVDLKNCVIQLNWKHSNLDASSLLKDEWGYDLPAEKQLAAKCSTMVITPRRYYKNSRRKCSCCWEERQTRNSKKADFNKDVEREMELEEDSEIYDEDPITYPGIAMANRPLELDVQLAMLPDKRKTKIRPFPVFSHLDMEGCLSDNEIFNDWVLV</sequence>
<dbReference type="AlphaFoldDB" id="A0ABD2QDD3"/>
<reference evidence="1 2" key="1">
    <citation type="submission" date="2024-11" db="EMBL/GenBank/DDBJ databases">
        <title>Adaptive evolution of stress response genes in parasites aligns with host niche diversity.</title>
        <authorList>
            <person name="Hahn C."/>
            <person name="Resl P."/>
        </authorList>
    </citation>
    <scope>NUCLEOTIDE SEQUENCE [LARGE SCALE GENOMIC DNA]</scope>
    <source>
        <strain evidence="1">EGGRZ-B1_66</strain>
        <tissue evidence="1">Body</tissue>
    </source>
</reference>
<proteinExistence type="predicted"/>
<protein>
    <submittedName>
        <fullName evidence="1">Uncharacterized protein</fullName>
    </submittedName>
</protein>
<organism evidence="1 2">
    <name type="scientific">Cichlidogyrus casuarinus</name>
    <dbReference type="NCBI Taxonomy" id="1844966"/>
    <lineage>
        <taxon>Eukaryota</taxon>
        <taxon>Metazoa</taxon>
        <taxon>Spiralia</taxon>
        <taxon>Lophotrochozoa</taxon>
        <taxon>Platyhelminthes</taxon>
        <taxon>Monogenea</taxon>
        <taxon>Monopisthocotylea</taxon>
        <taxon>Dactylogyridea</taxon>
        <taxon>Ancyrocephalidae</taxon>
        <taxon>Cichlidogyrus</taxon>
    </lineage>
</organism>
<comment type="caution">
    <text evidence="1">The sequence shown here is derived from an EMBL/GenBank/DDBJ whole genome shotgun (WGS) entry which is preliminary data.</text>
</comment>
<evidence type="ECO:0000313" key="1">
    <source>
        <dbReference type="EMBL" id="KAL3317559.1"/>
    </source>
</evidence>
<evidence type="ECO:0000313" key="2">
    <source>
        <dbReference type="Proteomes" id="UP001626550"/>
    </source>
</evidence>
<accession>A0ABD2QDD3</accession>